<keyword evidence="3" id="KW-1185">Reference proteome</keyword>
<dbReference type="Pfam" id="PF01739">
    <property type="entry name" value="CheR"/>
    <property type="match status" value="1"/>
</dbReference>
<keyword evidence="2" id="KW-0808">Transferase</keyword>
<dbReference type="KEGG" id="hoh:Hoch_2077"/>
<sequence length="277" mass="32340">MVVSDADELEALEIELLLTAIERRYGYDFRNYAGASMRRRIRRALERESARSISELQGRILRDPYCMQRFVTHVAVCATSMFRDASFYLAIRRKVVPLLRTYPFVRIWHAGCATGEEVYSMAILLQEEGLYDRCRIYATDLSDELLERARRGIYPLDRMRDYTSNYHRAGGTEDFSRYYTADHKHAILQPGLRKNVVFSQHNLTSDGSFNEFNVILCRNVMIYFDSDLRDRVHGLLFESLGMFGVLGLGMKESLMATPHEARYETVDPEVRLFRRNR</sequence>
<dbReference type="InterPro" id="IPR022642">
    <property type="entry name" value="CheR_C"/>
</dbReference>
<dbReference type="Proteomes" id="UP000001880">
    <property type="component" value="Chromosome"/>
</dbReference>
<dbReference type="PANTHER" id="PTHR24422">
    <property type="entry name" value="CHEMOTAXIS PROTEIN METHYLTRANSFERASE"/>
    <property type="match status" value="1"/>
</dbReference>
<dbReference type="InterPro" id="IPR050903">
    <property type="entry name" value="Bact_Chemotaxis_MeTrfase"/>
</dbReference>
<dbReference type="GO" id="GO:0008983">
    <property type="term" value="F:protein-glutamate O-methyltransferase activity"/>
    <property type="evidence" value="ECO:0007669"/>
    <property type="project" value="UniProtKB-EC"/>
</dbReference>
<dbReference type="HOGENOM" id="CLU_025854_1_0_7"/>
<evidence type="ECO:0000259" key="1">
    <source>
        <dbReference type="PROSITE" id="PS50123"/>
    </source>
</evidence>
<protein>
    <submittedName>
        <fullName evidence="2">MCP methyltransferase, CheR-type</fullName>
        <ecNumber evidence="2">2.1.1.80</ecNumber>
    </submittedName>
</protein>
<dbReference type="PRINTS" id="PR00996">
    <property type="entry name" value="CHERMTFRASE"/>
</dbReference>
<dbReference type="Gene3D" id="3.40.50.150">
    <property type="entry name" value="Vaccinia Virus protein VP39"/>
    <property type="match status" value="1"/>
</dbReference>
<gene>
    <name evidence="2" type="ordered locus">Hoch_2077</name>
</gene>
<dbReference type="SUPFAM" id="SSF53335">
    <property type="entry name" value="S-adenosyl-L-methionine-dependent methyltransferases"/>
    <property type="match status" value="1"/>
</dbReference>
<dbReference type="InterPro" id="IPR000780">
    <property type="entry name" value="CheR_MeTrfase"/>
</dbReference>
<feature type="domain" description="CheR-type methyltransferase" evidence="1">
    <location>
        <begin position="2"/>
        <end position="276"/>
    </location>
</feature>
<keyword evidence="2" id="KW-0489">Methyltransferase</keyword>
<dbReference type="EMBL" id="CP001804">
    <property type="protein sequence ID" value="ACY14622.1"/>
    <property type="molecule type" value="Genomic_DNA"/>
</dbReference>
<evidence type="ECO:0000313" key="3">
    <source>
        <dbReference type="Proteomes" id="UP000001880"/>
    </source>
</evidence>
<dbReference type="InterPro" id="IPR022641">
    <property type="entry name" value="CheR_N"/>
</dbReference>
<dbReference type="GO" id="GO:0032259">
    <property type="term" value="P:methylation"/>
    <property type="evidence" value="ECO:0007669"/>
    <property type="project" value="UniProtKB-KW"/>
</dbReference>
<dbReference type="Pfam" id="PF03705">
    <property type="entry name" value="CheR_N"/>
    <property type="match status" value="1"/>
</dbReference>
<dbReference type="STRING" id="502025.Hoch_2077"/>
<name>D0LG20_HALO1</name>
<evidence type="ECO:0000313" key="2">
    <source>
        <dbReference type="EMBL" id="ACY14622.1"/>
    </source>
</evidence>
<accession>D0LG20</accession>
<dbReference type="PROSITE" id="PS50123">
    <property type="entry name" value="CHER"/>
    <property type="match status" value="1"/>
</dbReference>
<organism evidence="2 3">
    <name type="scientific">Haliangium ochraceum (strain DSM 14365 / JCM 11303 / SMP-2)</name>
    <dbReference type="NCBI Taxonomy" id="502025"/>
    <lineage>
        <taxon>Bacteria</taxon>
        <taxon>Pseudomonadati</taxon>
        <taxon>Myxococcota</taxon>
        <taxon>Polyangia</taxon>
        <taxon>Haliangiales</taxon>
        <taxon>Kofleriaceae</taxon>
        <taxon>Haliangium</taxon>
    </lineage>
</organism>
<dbReference type="SMART" id="SM00138">
    <property type="entry name" value="MeTrc"/>
    <property type="match status" value="1"/>
</dbReference>
<reference evidence="2 3" key="1">
    <citation type="journal article" date="2010" name="Stand. Genomic Sci.">
        <title>Complete genome sequence of Haliangium ochraceum type strain (SMP-2).</title>
        <authorList>
            <consortium name="US DOE Joint Genome Institute (JGI-PGF)"/>
            <person name="Ivanova N."/>
            <person name="Daum C."/>
            <person name="Lang E."/>
            <person name="Abt B."/>
            <person name="Kopitz M."/>
            <person name="Saunders E."/>
            <person name="Lapidus A."/>
            <person name="Lucas S."/>
            <person name="Glavina Del Rio T."/>
            <person name="Nolan M."/>
            <person name="Tice H."/>
            <person name="Copeland A."/>
            <person name="Cheng J.F."/>
            <person name="Chen F."/>
            <person name="Bruce D."/>
            <person name="Goodwin L."/>
            <person name="Pitluck S."/>
            <person name="Mavromatis K."/>
            <person name="Pati A."/>
            <person name="Mikhailova N."/>
            <person name="Chen A."/>
            <person name="Palaniappan K."/>
            <person name="Land M."/>
            <person name="Hauser L."/>
            <person name="Chang Y.J."/>
            <person name="Jeffries C.D."/>
            <person name="Detter J.C."/>
            <person name="Brettin T."/>
            <person name="Rohde M."/>
            <person name="Goker M."/>
            <person name="Bristow J."/>
            <person name="Markowitz V."/>
            <person name="Eisen J.A."/>
            <person name="Hugenholtz P."/>
            <person name="Kyrpides N.C."/>
            <person name="Klenk H.P."/>
        </authorList>
    </citation>
    <scope>NUCLEOTIDE SEQUENCE [LARGE SCALE GENOMIC DNA]</scope>
    <source>
        <strain evidence="3">DSM 14365 / CIP 107738 / JCM 11303 / AJ 13395 / SMP-2</strain>
    </source>
</reference>
<dbReference type="AlphaFoldDB" id="D0LG20"/>
<dbReference type="InterPro" id="IPR029063">
    <property type="entry name" value="SAM-dependent_MTases_sf"/>
</dbReference>
<dbReference type="EC" id="2.1.1.80" evidence="2"/>
<dbReference type="RefSeq" id="WP_012827230.1">
    <property type="nucleotide sequence ID" value="NC_013440.1"/>
</dbReference>
<proteinExistence type="predicted"/>
<dbReference type="eggNOG" id="COG1352">
    <property type="taxonomic scope" value="Bacteria"/>
</dbReference>
<dbReference type="SUPFAM" id="SSF47757">
    <property type="entry name" value="Chemotaxis receptor methyltransferase CheR, N-terminal domain"/>
    <property type="match status" value="1"/>
</dbReference>
<dbReference type="PANTHER" id="PTHR24422:SF8">
    <property type="entry name" value="CHEMOTAXIS PROTEIN"/>
    <property type="match status" value="1"/>
</dbReference>